<dbReference type="Proteomes" id="UP000011859">
    <property type="component" value="Chromosome"/>
</dbReference>
<evidence type="ECO:0000256" key="1">
    <source>
        <dbReference type="SAM" id="Phobius"/>
    </source>
</evidence>
<accession>M4NHP8</accession>
<gene>
    <name evidence="2" type="ORF">R2APBS1_0172</name>
</gene>
<feature type="transmembrane region" description="Helical" evidence="1">
    <location>
        <begin position="35"/>
        <end position="55"/>
    </location>
</feature>
<dbReference type="KEGG" id="rhd:R2APBS1_0172"/>
<keyword evidence="1" id="KW-1133">Transmembrane helix</keyword>
<dbReference type="HOGENOM" id="CLU_2976328_0_0_6"/>
<proteinExistence type="predicted"/>
<name>M4NHP8_9GAMM</name>
<protein>
    <submittedName>
        <fullName evidence="2">Uncharacterized protein</fullName>
    </submittedName>
</protein>
<organism evidence="2 3">
    <name type="scientific">Rhodanobacter denitrificans</name>
    <dbReference type="NCBI Taxonomy" id="666685"/>
    <lineage>
        <taxon>Bacteria</taxon>
        <taxon>Pseudomonadati</taxon>
        <taxon>Pseudomonadota</taxon>
        <taxon>Gammaproteobacteria</taxon>
        <taxon>Lysobacterales</taxon>
        <taxon>Rhodanobacteraceae</taxon>
        <taxon>Rhodanobacter</taxon>
    </lineage>
</organism>
<reference evidence="2 3" key="1">
    <citation type="submission" date="2012-04" db="EMBL/GenBank/DDBJ databases">
        <title>Complete genome of Rhodanobacter sp. 2APBS1.</title>
        <authorList>
            <consortium name="US DOE Joint Genome Institute"/>
            <person name="Huntemann M."/>
            <person name="Wei C.-L."/>
            <person name="Han J."/>
            <person name="Detter J.C."/>
            <person name="Han C."/>
            <person name="Tapia R."/>
            <person name="Munk A.C.C."/>
            <person name="Chen A."/>
            <person name="Krypides N."/>
            <person name="Mavromatis K."/>
            <person name="Markowitz V."/>
            <person name="Szeto E."/>
            <person name="Ivanova N."/>
            <person name="Mikhailova N."/>
            <person name="Ovchinnikova G."/>
            <person name="Pagani I."/>
            <person name="Pati A."/>
            <person name="Goodwin L."/>
            <person name="Peters L."/>
            <person name="Pitluck S."/>
            <person name="Woyke T."/>
            <person name="Prakash O."/>
            <person name="Elkins J."/>
            <person name="Brown S."/>
            <person name="Palumbo A."/>
            <person name="Hemme C."/>
            <person name="Zhou J."/>
            <person name="Watson D."/>
            <person name="Jardine P."/>
            <person name="Kostka J."/>
            <person name="Green S."/>
        </authorList>
    </citation>
    <scope>NUCLEOTIDE SEQUENCE [LARGE SCALE GENOMIC DNA]</scope>
    <source>
        <strain evidence="2 3">2APBS1</strain>
    </source>
</reference>
<dbReference type="AlphaFoldDB" id="M4NHP8"/>
<dbReference type="GeneID" id="72425144"/>
<dbReference type="RefSeq" id="WP_015446475.1">
    <property type="nucleotide sequence ID" value="NC_020541.1"/>
</dbReference>
<sequence length="58" mass="6291" precursor="true">MNRMVAGLSLVPVGLLLTVLGLLFSNDLGRYKYVLLSGAVFVLLCSILLILLSLIRKS</sequence>
<keyword evidence="1" id="KW-0812">Transmembrane</keyword>
<evidence type="ECO:0000313" key="3">
    <source>
        <dbReference type="Proteomes" id="UP000011859"/>
    </source>
</evidence>
<dbReference type="EMBL" id="CP003470">
    <property type="protein sequence ID" value="AGG87351.1"/>
    <property type="molecule type" value="Genomic_DNA"/>
</dbReference>
<dbReference type="STRING" id="666685.R2APBS1_0172"/>
<keyword evidence="1" id="KW-0472">Membrane</keyword>
<keyword evidence="3" id="KW-1185">Reference proteome</keyword>
<evidence type="ECO:0000313" key="2">
    <source>
        <dbReference type="EMBL" id="AGG87351.1"/>
    </source>
</evidence>